<proteinExistence type="predicted"/>
<sequence>MKKSLKVIGLLILVILAIRGIYLSYDRFIYGNPKEITASENKMDHYLIKKGYKEDDIACIKGVYNYLAAGDQKYGGKVKFVSSPKKEYEYVIKDGKILELDKIPNPK</sequence>
<evidence type="ECO:0008006" key="3">
    <source>
        <dbReference type="Google" id="ProtNLM"/>
    </source>
</evidence>
<evidence type="ECO:0000313" key="1">
    <source>
        <dbReference type="EMBL" id="MBM7646626.1"/>
    </source>
</evidence>
<reference evidence="1 2" key="1">
    <citation type="submission" date="2021-01" db="EMBL/GenBank/DDBJ databases">
        <title>Genomic Encyclopedia of Type Strains, Phase IV (KMG-IV): sequencing the most valuable type-strain genomes for metagenomic binning, comparative biology and taxonomic classification.</title>
        <authorList>
            <person name="Goeker M."/>
        </authorList>
    </citation>
    <scope>NUCLEOTIDE SEQUENCE [LARGE SCALE GENOMIC DNA]</scope>
    <source>
        <strain evidence="1 2">DSM 28236</strain>
    </source>
</reference>
<comment type="caution">
    <text evidence="1">The sequence shown here is derived from an EMBL/GenBank/DDBJ whole genome shotgun (WGS) entry which is preliminary data.</text>
</comment>
<dbReference type="InterPro" id="IPR021486">
    <property type="entry name" value="DUF3139"/>
</dbReference>
<evidence type="ECO:0000313" key="2">
    <source>
        <dbReference type="Proteomes" id="UP000808914"/>
    </source>
</evidence>
<dbReference type="Proteomes" id="UP000808914">
    <property type="component" value="Unassembled WGS sequence"/>
</dbReference>
<accession>A0ABS2Q3C9</accession>
<dbReference type="RefSeq" id="WP_205004511.1">
    <property type="nucleotide sequence ID" value="NZ_JAFBER010000025.1"/>
</dbReference>
<name>A0ABS2Q3C9_9BACL</name>
<protein>
    <recommendedName>
        <fullName evidence="3">DUF3139 domain-containing protein</fullName>
    </recommendedName>
</protein>
<organism evidence="1 2">
    <name type="scientific">Scopulibacillus daqui</name>
    <dbReference type="NCBI Taxonomy" id="1469162"/>
    <lineage>
        <taxon>Bacteria</taxon>
        <taxon>Bacillati</taxon>
        <taxon>Bacillota</taxon>
        <taxon>Bacilli</taxon>
        <taxon>Bacillales</taxon>
        <taxon>Sporolactobacillaceae</taxon>
        <taxon>Scopulibacillus</taxon>
    </lineage>
</organism>
<dbReference type="Pfam" id="PF11337">
    <property type="entry name" value="DUF3139"/>
    <property type="match status" value="1"/>
</dbReference>
<dbReference type="EMBL" id="JAFBER010000025">
    <property type="protein sequence ID" value="MBM7646626.1"/>
    <property type="molecule type" value="Genomic_DNA"/>
</dbReference>
<keyword evidence="2" id="KW-1185">Reference proteome</keyword>
<gene>
    <name evidence="1" type="ORF">JOD45_002858</name>
</gene>